<evidence type="ECO:0000256" key="14">
    <source>
        <dbReference type="PIRSR" id="PIRSR001400-2"/>
    </source>
</evidence>
<comment type="similarity">
    <text evidence="2 12">Belongs to the enolase family.</text>
</comment>
<accession>S5ZSF5</accession>
<dbReference type="UniPathway" id="UPA00109">
    <property type="reaction ID" value="UER00187"/>
</dbReference>
<evidence type="ECO:0000313" key="18">
    <source>
        <dbReference type="EMBL" id="AGT33398.1"/>
    </source>
</evidence>
<dbReference type="EMBL" id="CP006254">
    <property type="protein sequence ID" value="AGT33398.1"/>
    <property type="molecule type" value="Genomic_DNA"/>
</dbReference>
<feature type="active site" description="Proton acceptor" evidence="12 13">
    <location>
        <position position="339"/>
    </location>
</feature>
<keyword evidence="5 12" id="KW-0963">Cytoplasm</keyword>
<dbReference type="AlphaFoldDB" id="S5ZSF5"/>
<feature type="binding site" evidence="12">
    <location>
        <position position="369"/>
    </location>
    <ligand>
        <name>(2R)-2-phosphoglycerate</name>
        <dbReference type="ChEBI" id="CHEBI:58289"/>
    </ligand>
</feature>
<comment type="function">
    <text evidence="12">Catalyzes the reversible conversion of 2-phosphoglycerate (2-PG) into phosphoenolpyruvate (PEP). It is essential for the degradation of carbohydrates via glycolysis.</text>
</comment>
<proteinExistence type="inferred from homology"/>
<name>S5ZSF5_GEOG3</name>
<comment type="pathway">
    <text evidence="1 12">Carbohydrate degradation; glycolysis; pyruvate from D-glyceraldehyde 3-phosphate: step 4/5.</text>
</comment>
<evidence type="ECO:0000256" key="3">
    <source>
        <dbReference type="ARBA" id="ARBA00012058"/>
    </source>
</evidence>
<comment type="subcellular location">
    <subcellularLocation>
        <location evidence="12">Cytoplasm</location>
    </subcellularLocation>
    <subcellularLocation>
        <location evidence="12">Secreted</location>
    </subcellularLocation>
    <subcellularLocation>
        <location evidence="12">Cell surface</location>
    </subcellularLocation>
    <text evidence="12">Fractions of enolase are present in both the cytoplasm and on the cell surface.</text>
</comment>
<organism evidence="18 19">
    <name type="scientific">Geobacillus genomosp. 3</name>
    <dbReference type="NCBI Taxonomy" id="1921421"/>
    <lineage>
        <taxon>Bacteria</taxon>
        <taxon>Bacillati</taxon>
        <taxon>Bacillota</taxon>
        <taxon>Bacilli</taxon>
        <taxon>Bacillales</taxon>
        <taxon>Anoxybacillaceae</taxon>
        <taxon>Geobacillus</taxon>
    </lineage>
</organism>
<dbReference type="KEGG" id="gjf:M493_15910"/>
<evidence type="ECO:0000256" key="7">
    <source>
        <dbReference type="ARBA" id="ARBA00022723"/>
    </source>
</evidence>
<dbReference type="InterPro" id="IPR000941">
    <property type="entry name" value="Enolase"/>
</dbReference>
<dbReference type="NCBIfam" id="TIGR01060">
    <property type="entry name" value="eno"/>
    <property type="match status" value="1"/>
</dbReference>
<evidence type="ECO:0000256" key="11">
    <source>
        <dbReference type="ARBA" id="ARBA00048951"/>
    </source>
</evidence>
<dbReference type="InterPro" id="IPR036849">
    <property type="entry name" value="Enolase-like_C_sf"/>
</dbReference>
<protein>
    <recommendedName>
        <fullName evidence="4 12">Enolase</fullName>
        <ecNumber evidence="3 12">4.2.1.11</ecNumber>
    </recommendedName>
    <alternativeName>
        <fullName evidence="12">2-phospho-D-glycerate hydro-lyase</fullName>
    </alternativeName>
    <alternativeName>
        <fullName evidence="12">2-phosphoglycerate dehydratase</fullName>
    </alternativeName>
</protein>
<feature type="domain" description="Enolase C-terminal TIM barrel" evidence="16">
    <location>
        <begin position="139"/>
        <end position="427"/>
    </location>
</feature>
<evidence type="ECO:0000256" key="6">
    <source>
        <dbReference type="ARBA" id="ARBA00022525"/>
    </source>
</evidence>
<keyword evidence="6 12" id="KW-0964">Secreted</keyword>
<dbReference type="GO" id="GO:0000015">
    <property type="term" value="C:phosphopyruvate hydratase complex"/>
    <property type="evidence" value="ECO:0007669"/>
    <property type="project" value="InterPro"/>
</dbReference>
<dbReference type="EC" id="4.2.1.11" evidence="3 12"/>
<evidence type="ECO:0000256" key="2">
    <source>
        <dbReference type="ARBA" id="ARBA00009604"/>
    </source>
</evidence>
<dbReference type="PANTHER" id="PTHR11902">
    <property type="entry name" value="ENOLASE"/>
    <property type="match status" value="1"/>
</dbReference>
<keyword evidence="7 12" id="KW-0479">Metal-binding</keyword>
<feature type="binding site" evidence="12 15">
    <location>
        <position position="314"/>
    </location>
    <ligand>
        <name>Mg(2+)</name>
        <dbReference type="ChEBI" id="CHEBI:18420"/>
    </ligand>
</feature>
<feature type="binding site" evidence="12">
    <location>
        <position position="163"/>
    </location>
    <ligand>
        <name>(2R)-2-phosphoglycerate</name>
        <dbReference type="ChEBI" id="CHEBI:58289"/>
    </ligand>
</feature>
<dbReference type="SMART" id="SM01193">
    <property type="entry name" value="Enolase_N"/>
    <property type="match status" value="1"/>
</dbReference>
<dbReference type="OrthoDB" id="9804716at2"/>
<dbReference type="GO" id="GO:0004634">
    <property type="term" value="F:phosphopyruvate hydratase activity"/>
    <property type="evidence" value="ECO:0007669"/>
    <property type="project" value="UniProtKB-UniRule"/>
</dbReference>
<evidence type="ECO:0000256" key="13">
    <source>
        <dbReference type="PIRSR" id="PIRSR001400-1"/>
    </source>
</evidence>
<dbReference type="GO" id="GO:0000287">
    <property type="term" value="F:magnesium ion binding"/>
    <property type="evidence" value="ECO:0007669"/>
    <property type="project" value="UniProtKB-UniRule"/>
</dbReference>
<dbReference type="CDD" id="cd03313">
    <property type="entry name" value="enolase"/>
    <property type="match status" value="1"/>
</dbReference>
<evidence type="ECO:0000259" key="16">
    <source>
        <dbReference type="SMART" id="SM01192"/>
    </source>
</evidence>
<evidence type="ECO:0000256" key="1">
    <source>
        <dbReference type="ARBA" id="ARBA00005031"/>
    </source>
</evidence>
<feature type="binding site" evidence="14">
    <location>
        <position position="314"/>
    </location>
    <ligand>
        <name>substrate</name>
    </ligand>
</feature>
<dbReference type="HAMAP" id="MF_00318">
    <property type="entry name" value="Enolase"/>
    <property type="match status" value="1"/>
</dbReference>
<comment type="cofactor">
    <cofactor evidence="15">
        <name>Mg(2+)</name>
        <dbReference type="ChEBI" id="CHEBI:18420"/>
    </cofactor>
    <text evidence="15">Mg(2+) is required for catalysis and for stabilizing the dimer.</text>
</comment>
<dbReference type="SUPFAM" id="SSF51604">
    <property type="entry name" value="Enolase C-terminal domain-like"/>
    <property type="match status" value="1"/>
</dbReference>
<dbReference type="PATRIC" id="fig|1345697.3.peg.3124"/>
<feature type="binding site" evidence="14">
    <location>
        <position position="287"/>
    </location>
    <ligand>
        <name>substrate</name>
    </ligand>
</feature>
<dbReference type="GO" id="GO:0006096">
    <property type="term" value="P:glycolytic process"/>
    <property type="evidence" value="ECO:0007669"/>
    <property type="project" value="UniProtKB-UniRule"/>
</dbReference>
<evidence type="ECO:0000313" key="19">
    <source>
        <dbReference type="Proteomes" id="UP000015500"/>
    </source>
</evidence>
<feature type="binding site" evidence="12">
    <location>
        <position position="368"/>
    </location>
    <ligand>
        <name>(2R)-2-phosphoglycerate</name>
        <dbReference type="ChEBI" id="CHEBI:58289"/>
    </ligand>
</feature>
<evidence type="ECO:0000256" key="4">
    <source>
        <dbReference type="ARBA" id="ARBA00017068"/>
    </source>
</evidence>
<comment type="cofactor">
    <cofactor evidence="12">
        <name>Mg(2+)</name>
        <dbReference type="ChEBI" id="CHEBI:18420"/>
    </cofactor>
    <text evidence="12">Binds a second Mg(2+) ion via substrate during catalysis.</text>
</comment>
<dbReference type="PANTHER" id="PTHR11902:SF1">
    <property type="entry name" value="ENOLASE"/>
    <property type="match status" value="1"/>
</dbReference>
<comment type="catalytic activity">
    <reaction evidence="11">
        <text>(2R)-2-phosphoglycerate = phosphoenolpyruvate + H2O</text>
        <dbReference type="Rhea" id="RHEA:10164"/>
        <dbReference type="ChEBI" id="CHEBI:15377"/>
        <dbReference type="ChEBI" id="CHEBI:58289"/>
        <dbReference type="ChEBI" id="CHEBI:58702"/>
        <dbReference type="EC" id="4.2.1.11"/>
    </reaction>
    <physiologicalReaction direction="left-to-right" evidence="11">
        <dbReference type="Rhea" id="RHEA:10165"/>
    </physiologicalReaction>
</comment>
<feature type="binding site" evidence="14">
    <location>
        <position position="390"/>
    </location>
    <ligand>
        <name>substrate</name>
    </ligand>
</feature>
<dbReference type="SUPFAM" id="SSF54826">
    <property type="entry name" value="Enolase N-terminal domain-like"/>
    <property type="match status" value="1"/>
</dbReference>
<evidence type="ECO:0000256" key="9">
    <source>
        <dbReference type="ARBA" id="ARBA00023152"/>
    </source>
</evidence>
<keyword evidence="9 12" id="KW-0324">Glycolysis</keyword>
<sequence length="430" mass="46440">MSAIIDVYAREVLDSRGNPTVEVEVYTEDGGFGRALVPSGASTGEYEAVELRDGDKNRYLGKGVLKAVENVNDVIAPEIIGLEVTDQVAIDRTLIELDGTENKGKLGANAILGVSLAVARAAADEVGLPLYQYLGGFNAKTLPVPMMNILNGGAHADNNVDIQEFMVMPVGAESFREALRMGAEIFHSLKAVLKAKGYNTAVGDEGGFAPNLKSNEEALQTIIEAIEKAGYKPGEQVMLAMDVASSELYNKEDGKYHLEGEGVVKTSEEMVAWYEELVSKYPIISIEDGLDENDWEGHKLLTERLGKKVQLVGDDLFVTNTKKLAEGIEKGVGNSILIKVNQIGTLTETFDAIEMAKRAGYTAVVSHRSGETEDSTIADIAVATNAGQIKTGAPSRTDRVAKYNQLLRIEDELGGTAIYQGIRSFYNLKQ</sequence>
<dbReference type="PRINTS" id="PR00148">
    <property type="entry name" value="ENOLASE"/>
</dbReference>
<dbReference type="HOGENOM" id="CLU_031223_2_1_9"/>
<dbReference type="Proteomes" id="UP000015500">
    <property type="component" value="Chromosome"/>
</dbReference>
<dbReference type="Gene3D" id="3.20.20.120">
    <property type="entry name" value="Enolase-like C-terminal domain"/>
    <property type="match status" value="1"/>
</dbReference>
<dbReference type="Pfam" id="PF03952">
    <property type="entry name" value="Enolase_N"/>
    <property type="match status" value="1"/>
</dbReference>
<feature type="binding site" evidence="12 15">
    <location>
        <position position="287"/>
    </location>
    <ligand>
        <name>Mg(2+)</name>
        <dbReference type="ChEBI" id="CHEBI:18420"/>
    </ligand>
</feature>
<gene>
    <name evidence="12 18" type="primary">eno</name>
    <name evidence="18" type="ORF">M493_15910</name>
</gene>
<dbReference type="GO" id="GO:0009986">
    <property type="term" value="C:cell surface"/>
    <property type="evidence" value="ECO:0007669"/>
    <property type="project" value="UniProtKB-SubCell"/>
</dbReference>
<dbReference type="InterPro" id="IPR029017">
    <property type="entry name" value="Enolase-like_N"/>
</dbReference>
<feature type="active site" description="Proton donor" evidence="12 13">
    <location>
        <position position="205"/>
    </location>
</feature>
<dbReference type="SMART" id="SM01192">
    <property type="entry name" value="Enolase_C"/>
    <property type="match status" value="1"/>
</dbReference>
<keyword evidence="19" id="KW-1185">Reference proteome</keyword>
<dbReference type="FunFam" id="3.30.390.10:FF:000001">
    <property type="entry name" value="Enolase"/>
    <property type="match status" value="1"/>
</dbReference>
<evidence type="ECO:0000256" key="5">
    <source>
        <dbReference type="ARBA" id="ARBA00022490"/>
    </source>
</evidence>
<dbReference type="PROSITE" id="PS00164">
    <property type="entry name" value="ENOLASE"/>
    <property type="match status" value="1"/>
</dbReference>
<dbReference type="GO" id="GO:0005576">
    <property type="term" value="C:extracellular region"/>
    <property type="evidence" value="ECO:0007669"/>
    <property type="project" value="UniProtKB-SubCell"/>
</dbReference>
<evidence type="ECO:0000256" key="8">
    <source>
        <dbReference type="ARBA" id="ARBA00022842"/>
    </source>
</evidence>
<dbReference type="SFLD" id="SFLDG00178">
    <property type="entry name" value="enolase"/>
    <property type="match status" value="1"/>
</dbReference>
<dbReference type="PIRSF" id="PIRSF001400">
    <property type="entry name" value="Enolase"/>
    <property type="match status" value="1"/>
</dbReference>
<dbReference type="STRING" id="1921421.M493_15910"/>
<dbReference type="RefSeq" id="WP_020961187.1">
    <property type="nucleotide sequence ID" value="NC_022080.4"/>
</dbReference>
<feature type="binding site" evidence="12">
    <location>
        <position position="390"/>
    </location>
    <ligand>
        <name>(2R)-2-phosphoglycerate</name>
        <dbReference type="ChEBI" id="CHEBI:58289"/>
    </ligand>
</feature>
<feature type="binding site" evidence="14">
    <location>
        <begin position="366"/>
        <end position="369"/>
    </location>
    <ligand>
        <name>substrate</name>
    </ligand>
</feature>
<feature type="binding site" evidence="12">
    <location>
        <position position="339"/>
    </location>
    <ligand>
        <name>(2R)-2-phosphoglycerate</name>
        <dbReference type="ChEBI" id="CHEBI:58289"/>
    </ligand>
</feature>
<feature type="domain" description="Enolase N-terminal" evidence="17">
    <location>
        <begin position="4"/>
        <end position="134"/>
    </location>
</feature>
<keyword evidence="10 12" id="KW-0456">Lyase</keyword>
<dbReference type="Gene3D" id="3.30.390.10">
    <property type="entry name" value="Enolase-like, N-terminal domain"/>
    <property type="match status" value="1"/>
</dbReference>
<dbReference type="InterPro" id="IPR020810">
    <property type="entry name" value="Enolase_C"/>
</dbReference>
<reference evidence="18 19" key="1">
    <citation type="journal article" date="2014" name="Genome Announc.">
        <title>Complete Genome Sequence of the Thermophilic Polychlorinated Biphenyl Degrader Geobacillus sp. Strain JF8 (NBRC 109937).</title>
        <authorList>
            <person name="Shintani M."/>
            <person name="Ohtsubo Y."/>
            <person name="Fukuda K."/>
            <person name="Hosoyama A."/>
            <person name="Ohji S."/>
            <person name="Yamazoe A."/>
            <person name="Fujita N."/>
            <person name="Nagata Y."/>
            <person name="Tsuda M."/>
            <person name="Hatta T."/>
            <person name="Kimbara K."/>
        </authorList>
    </citation>
    <scope>NUCLEOTIDE SEQUENCE [LARGE SCALE GENOMIC DNA]</scope>
    <source>
        <strain evidence="18 19">JF8</strain>
    </source>
</reference>
<keyword evidence="8 12" id="KW-0460">Magnesium</keyword>
<evidence type="ECO:0000256" key="12">
    <source>
        <dbReference type="HAMAP-Rule" id="MF_00318"/>
    </source>
</evidence>
<feature type="binding site" evidence="12 15">
    <location>
        <position position="242"/>
    </location>
    <ligand>
        <name>Mg(2+)</name>
        <dbReference type="ChEBI" id="CHEBI:18420"/>
    </ligand>
</feature>
<feature type="binding site" evidence="14">
    <location>
        <position position="164"/>
    </location>
    <ligand>
        <name>substrate</name>
    </ligand>
</feature>
<dbReference type="SFLD" id="SFLDS00001">
    <property type="entry name" value="Enolase"/>
    <property type="match status" value="1"/>
</dbReference>
<evidence type="ECO:0000256" key="15">
    <source>
        <dbReference type="PIRSR" id="PIRSR001400-3"/>
    </source>
</evidence>
<dbReference type="SFLD" id="SFLDF00002">
    <property type="entry name" value="enolase"/>
    <property type="match status" value="1"/>
</dbReference>
<dbReference type="InterPro" id="IPR020809">
    <property type="entry name" value="Enolase_CS"/>
</dbReference>
<evidence type="ECO:0000256" key="10">
    <source>
        <dbReference type="ARBA" id="ARBA00023239"/>
    </source>
</evidence>
<feature type="binding site" evidence="14">
    <location>
        <position position="155"/>
    </location>
    <ligand>
        <name>substrate</name>
    </ligand>
</feature>
<dbReference type="FunFam" id="3.20.20.120:FF:000001">
    <property type="entry name" value="Enolase"/>
    <property type="match status" value="1"/>
</dbReference>
<evidence type="ECO:0000259" key="17">
    <source>
        <dbReference type="SMART" id="SM01193"/>
    </source>
</evidence>
<dbReference type="InterPro" id="IPR020811">
    <property type="entry name" value="Enolase_N"/>
</dbReference>
<dbReference type="Pfam" id="PF00113">
    <property type="entry name" value="Enolase_C"/>
    <property type="match status" value="1"/>
</dbReference>